<evidence type="ECO:0000313" key="2">
    <source>
        <dbReference type="Proteomes" id="UP000827872"/>
    </source>
</evidence>
<keyword evidence="2" id="KW-1185">Reference proteome</keyword>
<accession>A0ACB8EN78</accession>
<proteinExistence type="predicted"/>
<comment type="caution">
    <text evidence="1">The sequence shown here is derived from an EMBL/GenBank/DDBJ whole genome shotgun (WGS) entry which is preliminary data.</text>
</comment>
<dbReference type="EMBL" id="CM037616">
    <property type="protein sequence ID" value="KAH7993960.1"/>
    <property type="molecule type" value="Genomic_DNA"/>
</dbReference>
<protein>
    <submittedName>
        <fullName evidence="1">Uncharacterized protein</fullName>
    </submittedName>
</protein>
<sequence length="235" mass="25206">MMVRGPSNFMISVIRAGLLKVDRLFELKQLAAHQSISVNSLFVNFSTDEVRLRSFAGPGRVPSGVISHLKMVKSFLGAVLVQSAGHFGMKRRSFRRYAVFVLEGDSGSYAVPGIAVGTQPTDSGSSRRIPVEDAAAPLFTKQLVLHLIYVIMDFDASKTLTAHGIVRLRINSSLRGRGISPGFADYRSRAGAVATPHKTPDTRLRANNSSHAGSELTNELGPSAGAVVFLAVTAL</sequence>
<dbReference type="Proteomes" id="UP000827872">
    <property type="component" value="Linkage Group LG03"/>
</dbReference>
<reference evidence="1" key="1">
    <citation type="submission" date="2021-08" db="EMBL/GenBank/DDBJ databases">
        <title>The first chromosome-level gecko genome reveals the dynamic sex chromosomes of Neotropical dwarf geckos (Sphaerodactylidae: Sphaerodactylus).</title>
        <authorList>
            <person name="Pinto B.J."/>
            <person name="Keating S.E."/>
            <person name="Gamble T."/>
        </authorList>
    </citation>
    <scope>NUCLEOTIDE SEQUENCE</scope>
    <source>
        <strain evidence="1">TG3544</strain>
    </source>
</reference>
<gene>
    <name evidence="1" type="ORF">K3G42_032813</name>
</gene>
<name>A0ACB8EN78_9SAUR</name>
<evidence type="ECO:0000313" key="1">
    <source>
        <dbReference type="EMBL" id="KAH7993960.1"/>
    </source>
</evidence>
<organism evidence="1 2">
    <name type="scientific">Sphaerodactylus townsendi</name>
    <dbReference type="NCBI Taxonomy" id="933632"/>
    <lineage>
        <taxon>Eukaryota</taxon>
        <taxon>Metazoa</taxon>
        <taxon>Chordata</taxon>
        <taxon>Craniata</taxon>
        <taxon>Vertebrata</taxon>
        <taxon>Euteleostomi</taxon>
        <taxon>Lepidosauria</taxon>
        <taxon>Squamata</taxon>
        <taxon>Bifurcata</taxon>
        <taxon>Gekkota</taxon>
        <taxon>Sphaerodactylidae</taxon>
        <taxon>Sphaerodactylus</taxon>
    </lineage>
</organism>